<dbReference type="EMBL" id="JACXAF010000020">
    <property type="protein sequence ID" value="MBD1390627.1"/>
    <property type="molecule type" value="Genomic_DNA"/>
</dbReference>
<feature type="signal peptide" evidence="1">
    <location>
        <begin position="1"/>
        <end position="18"/>
    </location>
</feature>
<feature type="chain" id="PRO_5035293550" evidence="1">
    <location>
        <begin position="19"/>
        <end position="251"/>
    </location>
</feature>
<proteinExistence type="predicted"/>
<dbReference type="InterPro" id="IPR029058">
    <property type="entry name" value="AB_hydrolase_fold"/>
</dbReference>
<dbReference type="RefSeq" id="WP_191145692.1">
    <property type="nucleotide sequence ID" value="NZ_JACXAF010000020.1"/>
</dbReference>
<protein>
    <submittedName>
        <fullName evidence="2">DUF3530 family protein</fullName>
    </submittedName>
</protein>
<dbReference type="Pfam" id="PF12048">
    <property type="entry name" value="DUF3530"/>
    <property type="match status" value="2"/>
</dbReference>
<accession>A0A8J6QLS9</accession>
<organism evidence="2 3">
    <name type="scientific">Neiella litorisoli</name>
    <dbReference type="NCBI Taxonomy" id="2771431"/>
    <lineage>
        <taxon>Bacteria</taxon>
        <taxon>Pseudomonadati</taxon>
        <taxon>Pseudomonadota</taxon>
        <taxon>Gammaproteobacteria</taxon>
        <taxon>Alteromonadales</taxon>
        <taxon>Echinimonadaceae</taxon>
        <taxon>Neiella</taxon>
    </lineage>
</organism>
<keyword evidence="1" id="KW-0732">Signal</keyword>
<dbReference type="Proteomes" id="UP000638014">
    <property type="component" value="Unassembled WGS sequence"/>
</dbReference>
<name>A0A8J6QLS9_9GAMM</name>
<sequence>MTRCCSLLLLLFAASLFAATEPEAPEHWPIEARRDIKWLQISGQSPVPALLRYSEEVRTVGNAVLIPEAGKQVVSPYQMMYLRRSLASLGWNTLLIEPPSWPDTQDSKFWLSYRLELVTRIKAALALTAGLKGRTMIVAEGLSAASTMKLFADGELPQPEALVLLSPYVPDVAQNQEIIGWFGQSQYPLLDFYTPFDNRWAQSTVQQRAVAARKQVRLDFRQVNLAVQPPNDSGQRWLTRQIHGWIDHLGW</sequence>
<reference evidence="2" key="1">
    <citation type="submission" date="2020-09" db="EMBL/GenBank/DDBJ databases">
        <title>A novel bacterium of genus Neiella, isolated from South China Sea.</title>
        <authorList>
            <person name="Huang H."/>
            <person name="Mo K."/>
            <person name="Hu Y."/>
        </authorList>
    </citation>
    <scope>NUCLEOTIDE SEQUENCE</scope>
    <source>
        <strain evidence="2">HB171785</strain>
    </source>
</reference>
<evidence type="ECO:0000313" key="2">
    <source>
        <dbReference type="EMBL" id="MBD1390627.1"/>
    </source>
</evidence>
<dbReference type="AlphaFoldDB" id="A0A8J6QLS9"/>
<keyword evidence="3" id="KW-1185">Reference proteome</keyword>
<evidence type="ECO:0000256" key="1">
    <source>
        <dbReference type="SAM" id="SignalP"/>
    </source>
</evidence>
<dbReference type="InterPro" id="IPR022529">
    <property type="entry name" value="DUF3530"/>
</dbReference>
<evidence type="ECO:0000313" key="3">
    <source>
        <dbReference type="Proteomes" id="UP000638014"/>
    </source>
</evidence>
<comment type="caution">
    <text evidence="2">The sequence shown here is derived from an EMBL/GenBank/DDBJ whole genome shotgun (WGS) entry which is preliminary data.</text>
</comment>
<gene>
    <name evidence="2" type="ORF">IC617_14410</name>
</gene>
<dbReference type="SUPFAM" id="SSF53474">
    <property type="entry name" value="alpha/beta-Hydrolases"/>
    <property type="match status" value="1"/>
</dbReference>